<keyword evidence="6" id="KW-1185">Reference proteome</keyword>
<dbReference type="SUPFAM" id="SSF53756">
    <property type="entry name" value="UDP-Glycosyltransferase/glycogen phosphorylase"/>
    <property type="match status" value="1"/>
</dbReference>
<feature type="transmembrane region" description="Helical" evidence="3">
    <location>
        <begin position="93"/>
        <end position="114"/>
    </location>
</feature>
<dbReference type="GeneID" id="92836875"/>
<keyword evidence="1" id="KW-0328">Glycosyltransferase</keyword>
<sequence>MSNLLMLTASFPYEGGEQFIEPEINFWGESSFNKKYILPETGSVNKRYYPDNICLLNDLINRNKHFIFIFIFISFFSSIFWKEVKYLVLKRDLNFAIFFSTLFFVARVLFYKLYLKKIVKRLKGEILIYSYWNDIGYYASCLLKKEYKRIKIISRAHGFDLYEERRKFSYMPLKRQFKDNAEKIYLLSESALAYYRDRYSYSEEKLDISRLGVFLPNKIKYFNSDKKTFTVLSLSSCIPIKRVDKIIDAINQFSIKNNIRVNWVHIGDGVLFDQLKNKTKKLSDLNNNFSGTFLGQLSNKDVHEWLSITNVDVIINASESEGVPVSLMEAMSYGIPAIAPDIGGISTLIEENNGYLMSSAADVYEIIMGLETIFSLQDVNSYRNSARNMIDRKFNAEKNYKAFISQAEKMIENE</sequence>
<evidence type="ECO:0000313" key="5">
    <source>
        <dbReference type="EMBL" id="ENU28687.1"/>
    </source>
</evidence>
<name>A0ABN0JTB8_9GAMM</name>
<proteinExistence type="predicted"/>
<keyword evidence="3" id="KW-0472">Membrane</keyword>
<keyword evidence="2" id="KW-0808">Transferase</keyword>
<feature type="transmembrane region" description="Helical" evidence="3">
    <location>
        <begin position="65"/>
        <end position="81"/>
    </location>
</feature>
<dbReference type="Gene3D" id="3.40.50.2000">
    <property type="entry name" value="Glycogen Phosphorylase B"/>
    <property type="match status" value="2"/>
</dbReference>
<keyword evidence="3" id="KW-1133">Transmembrane helix</keyword>
<evidence type="ECO:0000256" key="1">
    <source>
        <dbReference type="ARBA" id="ARBA00022676"/>
    </source>
</evidence>
<dbReference type="PANTHER" id="PTHR12526">
    <property type="entry name" value="GLYCOSYLTRANSFERASE"/>
    <property type="match status" value="1"/>
</dbReference>
<dbReference type="PANTHER" id="PTHR12526:SF629">
    <property type="entry name" value="TEICHURONIC ACID BIOSYNTHESIS GLYCOSYLTRANSFERASE TUAH-RELATED"/>
    <property type="match status" value="1"/>
</dbReference>
<evidence type="ECO:0000259" key="4">
    <source>
        <dbReference type="Pfam" id="PF00534"/>
    </source>
</evidence>
<keyword evidence="3" id="KW-0812">Transmembrane</keyword>
<gene>
    <name evidence="5" type="ORF">F992_00106</name>
</gene>
<evidence type="ECO:0000313" key="6">
    <source>
        <dbReference type="Proteomes" id="UP000013190"/>
    </source>
</evidence>
<evidence type="ECO:0000256" key="2">
    <source>
        <dbReference type="ARBA" id="ARBA00022679"/>
    </source>
</evidence>
<dbReference type="EMBL" id="APOJ01000003">
    <property type="protein sequence ID" value="ENU28687.1"/>
    <property type="molecule type" value="Genomic_DNA"/>
</dbReference>
<organism evidence="5 6">
    <name type="scientific">Acinetobacter modestus</name>
    <dbReference type="NCBI Taxonomy" id="1776740"/>
    <lineage>
        <taxon>Bacteria</taxon>
        <taxon>Pseudomonadati</taxon>
        <taxon>Pseudomonadota</taxon>
        <taxon>Gammaproteobacteria</taxon>
        <taxon>Moraxellales</taxon>
        <taxon>Moraxellaceae</taxon>
        <taxon>Acinetobacter</taxon>
    </lineage>
</organism>
<evidence type="ECO:0000256" key="3">
    <source>
        <dbReference type="SAM" id="Phobius"/>
    </source>
</evidence>
<protein>
    <recommendedName>
        <fullName evidence="4">Glycosyl transferase family 1 domain-containing protein</fullName>
    </recommendedName>
</protein>
<dbReference type="InterPro" id="IPR001296">
    <property type="entry name" value="Glyco_trans_1"/>
</dbReference>
<feature type="domain" description="Glycosyl transferase family 1" evidence="4">
    <location>
        <begin position="222"/>
        <end position="380"/>
    </location>
</feature>
<reference evidence="5 6" key="2">
    <citation type="journal article" date="2016" name="Int. J. Syst. Evol. Microbiol.">
        <title>Taxonomy of haemolytic and/or proteolytic strains of the genus Acinetobacter with the proposal of Acinetobacter courvalinii sp. nov. (genomic species 14 sensu Bouvet &amp; Jeanjean), Acinetobacter dispersus sp. nov. (genomic species 17), Acinetobacter modestus sp. nov., Acinetobacter proteolyticus sp. nov. and Acinetobacter vivianii sp. nov.</title>
        <authorList>
            <person name="Nemec A."/>
            <person name="Radolfova-Krizova L."/>
            <person name="Maixnerova M."/>
            <person name="Vrestiakova E."/>
            <person name="Jezek P."/>
            <person name="Sedo O."/>
        </authorList>
    </citation>
    <scope>NUCLEOTIDE SEQUENCE [LARGE SCALE GENOMIC DNA]</scope>
    <source>
        <strain evidence="5 6">NIPH 236</strain>
    </source>
</reference>
<accession>A0ABN0JTB8</accession>
<dbReference type="RefSeq" id="WP_004665335.1">
    <property type="nucleotide sequence ID" value="NZ_BMDV01000007.1"/>
</dbReference>
<dbReference type="Pfam" id="PF00534">
    <property type="entry name" value="Glycos_transf_1"/>
    <property type="match status" value="1"/>
</dbReference>
<dbReference type="Proteomes" id="UP000013190">
    <property type="component" value="Unassembled WGS sequence"/>
</dbReference>
<reference evidence="6" key="1">
    <citation type="submission" date="2013-02" db="EMBL/GenBank/DDBJ databases">
        <title>The Genome Sequence of Acinetobacter sp. NIPH 236.</title>
        <authorList>
            <consortium name="The Broad Institute Genome Sequencing Platform"/>
            <consortium name="The Broad Institute Genome Sequencing Center for Infectious Disease"/>
            <person name="Cerqueira G."/>
            <person name="Feldgarden M."/>
            <person name="Courvalin P."/>
            <person name="Perichon B."/>
            <person name="Grillot-Courvalin C."/>
            <person name="Clermont D."/>
            <person name="Rocha E."/>
            <person name="Yoon E.-J."/>
            <person name="Nemec A."/>
            <person name="Walker B."/>
            <person name="Young S.K."/>
            <person name="Zeng Q."/>
            <person name="Gargeya S."/>
            <person name="Fitzgerald M."/>
            <person name="Haas B."/>
            <person name="Abouelleil A."/>
            <person name="Alvarado L."/>
            <person name="Arachchi H.M."/>
            <person name="Berlin A.M."/>
            <person name="Chapman S.B."/>
            <person name="Dewar J."/>
            <person name="Goldberg J."/>
            <person name="Griggs A."/>
            <person name="Gujja S."/>
            <person name="Hansen M."/>
            <person name="Howarth C."/>
            <person name="Imamovic A."/>
            <person name="Larimer J."/>
            <person name="McCowan C."/>
            <person name="Murphy C."/>
            <person name="Neiman D."/>
            <person name="Pearson M."/>
            <person name="Priest M."/>
            <person name="Roberts A."/>
            <person name="Saif S."/>
            <person name="Shea T."/>
            <person name="Sisk P."/>
            <person name="Sykes S."/>
            <person name="Wortman J."/>
            <person name="Nusbaum C."/>
            <person name="Birren B."/>
        </authorList>
    </citation>
    <scope>NUCLEOTIDE SEQUENCE [LARGE SCALE GENOMIC DNA]</scope>
    <source>
        <strain evidence="6">NIPH 236</strain>
    </source>
</reference>
<comment type="caution">
    <text evidence="5">The sequence shown here is derived from an EMBL/GenBank/DDBJ whole genome shotgun (WGS) entry which is preliminary data.</text>
</comment>